<dbReference type="Pfam" id="PF04134">
    <property type="entry name" value="DCC1-like"/>
    <property type="match status" value="1"/>
</dbReference>
<organism evidence="2 3">
    <name type="scientific">Anoxybacillus andreesenii</name>
    <dbReference type="NCBI Taxonomy" id="1325932"/>
    <lineage>
        <taxon>Bacteria</taxon>
        <taxon>Bacillati</taxon>
        <taxon>Bacillota</taxon>
        <taxon>Bacilli</taxon>
        <taxon>Bacillales</taxon>
        <taxon>Anoxybacillaceae</taxon>
        <taxon>Anoxybacillus</taxon>
    </lineage>
</organism>
<dbReference type="EMBL" id="JAUSTU010000013">
    <property type="protein sequence ID" value="MDQ0156611.1"/>
    <property type="molecule type" value="Genomic_DNA"/>
</dbReference>
<keyword evidence="1" id="KW-0812">Transmembrane</keyword>
<evidence type="ECO:0000256" key="1">
    <source>
        <dbReference type="SAM" id="Phobius"/>
    </source>
</evidence>
<protein>
    <submittedName>
        <fullName evidence="2">DCC family thiol-disulfide oxidoreductase YuxK</fullName>
    </submittedName>
</protein>
<name>A0ABT9V6N9_9BACL</name>
<keyword evidence="1" id="KW-1133">Transmembrane helix</keyword>
<keyword evidence="3" id="KW-1185">Reference proteome</keyword>
<dbReference type="RefSeq" id="WP_307151118.1">
    <property type="nucleotide sequence ID" value="NZ_JAUSTU010000013.1"/>
</dbReference>
<gene>
    <name evidence="2" type="ORF">J2S07_002932</name>
</gene>
<feature type="transmembrane region" description="Helical" evidence="1">
    <location>
        <begin position="75"/>
        <end position="93"/>
    </location>
</feature>
<dbReference type="Proteomes" id="UP001231362">
    <property type="component" value="Unassembled WGS sequence"/>
</dbReference>
<accession>A0ABT9V6N9</accession>
<keyword evidence="1" id="KW-0472">Membrane</keyword>
<evidence type="ECO:0000313" key="3">
    <source>
        <dbReference type="Proteomes" id="UP001231362"/>
    </source>
</evidence>
<proteinExistence type="predicted"/>
<dbReference type="InterPro" id="IPR007263">
    <property type="entry name" value="DCC1-like"/>
</dbReference>
<comment type="caution">
    <text evidence="2">The sequence shown here is derived from an EMBL/GenBank/DDBJ whole genome shotgun (WGS) entry which is preliminary data.</text>
</comment>
<sequence length="124" mass="14763">MKIYALYDANCTLCQESKRIFQKIDRKTKVNWLSLQEYEKTDQEYSFSAIELRRELHIILPDKRVLKGFEAVRKLLLISPYTFLIGAFLYIPYMHVIGRPIYGWIAKRRHQFKAHKCSDDSCSL</sequence>
<reference evidence="2 3" key="1">
    <citation type="submission" date="2023-07" db="EMBL/GenBank/DDBJ databases">
        <title>Genomic Encyclopedia of Type Strains, Phase IV (KMG-IV): sequencing the most valuable type-strain genomes for metagenomic binning, comparative biology and taxonomic classification.</title>
        <authorList>
            <person name="Goeker M."/>
        </authorList>
    </citation>
    <scope>NUCLEOTIDE SEQUENCE [LARGE SCALE GENOMIC DNA]</scope>
    <source>
        <strain evidence="2 3">DSM 23948</strain>
    </source>
</reference>
<evidence type="ECO:0000313" key="2">
    <source>
        <dbReference type="EMBL" id="MDQ0156611.1"/>
    </source>
</evidence>